<protein>
    <submittedName>
        <fullName evidence="1">Uncharacterized protein</fullName>
    </submittedName>
</protein>
<evidence type="ECO:0000313" key="1">
    <source>
        <dbReference type="EMBL" id="VDM85594.1"/>
    </source>
</evidence>
<proteinExistence type="predicted"/>
<dbReference type="AlphaFoldDB" id="A0A3P7K2N9"/>
<reference evidence="1 2" key="1">
    <citation type="submission" date="2018-11" db="EMBL/GenBank/DDBJ databases">
        <authorList>
            <consortium name="Pathogen Informatics"/>
        </authorList>
    </citation>
    <scope>NUCLEOTIDE SEQUENCE [LARGE SCALE GENOMIC DNA]</scope>
</reference>
<gene>
    <name evidence="1" type="ORF">SVUK_LOCUS20592</name>
</gene>
<name>A0A3P7K2N9_STRVU</name>
<evidence type="ECO:0000313" key="2">
    <source>
        <dbReference type="Proteomes" id="UP000270094"/>
    </source>
</evidence>
<accession>A0A3P7K2N9</accession>
<sequence>MGARTVCAKLRSRIWWRVIHPFKGWLCRLQYCRRCVSSEASRCCS</sequence>
<dbReference type="EMBL" id="UYYB01142683">
    <property type="protein sequence ID" value="VDM85594.1"/>
    <property type="molecule type" value="Genomic_DNA"/>
</dbReference>
<dbReference type="Proteomes" id="UP000270094">
    <property type="component" value="Unassembled WGS sequence"/>
</dbReference>
<organism evidence="1 2">
    <name type="scientific">Strongylus vulgaris</name>
    <name type="common">Blood worm</name>
    <dbReference type="NCBI Taxonomy" id="40348"/>
    <lineage>
        <taxon>Eukaryota</taxon>
        <taxon>Metazoa</taxon>
        <taxon>Ecdysozoa</taxon>
        <taxon>Nematoda</taxon>
        <taxon>Chromadorea</taxon>
        <taxon>Rhabditida</taxon>
        <taxon>Rhabditina</taxon>
        <taxon>Rhabditomorpha</taxon>
        <taxon>Strongyloidea</taxon>
        <taxon>Strongylidae</taxon>
        <taxon>Strongylus</taxon>
    </lineage>
</organism>
<keyword evidence="2" id="KW-1185">Reference proteome</keyword>